<dbReference type="PANTHER" id="PTHR45784">
    <property type="entry name" value="C-TYPE LECTIN DOMAIN FAMILY 20 MEMBER A-RELATED"/>
    <property type="match status" value="1"/>
</dbReference>
<accession>A0A1S3MZ70</accession>
<keyword evidence="4" id="KW-1185">Reference proteome</keyword>
<dbReference type="InterPro" id="IPR016186">
    <property type="entry name" value="C-type_lectin-like/link_sf"/>
</dbReference>
<dbReference type="SUPFAM" id="SSF56436">
    <property type="entry name" value="C-type lectin-like"/>
    <property type="match status" value="3"/>
</dbReference>
<evidence type="ECO:0000313" key="4">
    <source>
        <dbReference type="Proteomes" id="UP001652741"/>
    </source>
</evidence>
<dbReference type="PROSITE" id="PS00615">
    <property type="entry name" value="C_TYPE_LECTIN_1"/>
    <property type="match status" value="1"/>
</dbReference>
<dbReference type="CDD" id="cd00037">
    <property type="entry name" value="CLECT"/>
    <property type="match status" value="1"/>
</dbReference>
<dbReference type="OMA" id="CHARGRI"/>
<feature type="chain" id="PRO_5010197211" evidence="2">
    <location>
        <begin position="20"/>
        <end position="371"/>
    </location>
</feature>
<sequence>MEMTSLLFLLCAGVCCTAALSRLRQFHLYENTNKQLSWTEAQHFCRENYTDLVTLYNQEESEQLIQLMTSHSSCKAWIGLHRKEHSLKWSNGNIVNDTAWSPLPSPCTEPMCSAILKDNTKWENCTEQKYFMCYRKGSGDSFLIEQTMTWYKAQSYCRENYTDLVSIRNEGQKEEVKNEGMNSTIPYWIGLLYDDWEWSDGGRSSYRNWSNVTYSYYPKAGENHTALYPTELGIITVGNVGHEDYTLCSEGSVRIHIISKRMSWEQALGFCKKNYHGLLRIETAEDQKVVKHKFNGSDFTGPVWVGLRQSRLFGFWVWSNGLPVGWSNWEGDRQPEQPLSNHCGAMAMEEGYKWSDQDCLSMRFFICEEEL</sequence>
<dbReference type="Pfam" id="PF00059">
    <property type="entry name" value="Lectin_C"/>
    <property type="match status" value="3"/>
</dbReference>
<dbReference type="AlphaFoldDB" id="A0A1S3MZ70"/>
<proteinExistence type="predicted"/>
<feature type="signal peptide" evidence="2">
    <location>
        <begin position="1"/>
        <end position="19"/>
    </location>
</feature>
<evidence type="ECO:0000313" key="5">
    <source>
        <dbReference type="RefSeq" id="XP_014008509.1"/>
    </source>
</evidence>
<dbReference type="InterPro" id="IPR001304">
    <property type="entry name" value="C-type_lectin-like"/>
</dbReference>
<dbReference type="SMART" id="SM00034">
    <property type="entry name" value="CLECT"/>
    <property type="match status" value="3"/>
</dbReference>
<keyword evidence="2" id="KW-0732">Signal</keyword>
<organism evidence="4 5">
    <name type="scientific">Salmo salar</name>
    <name type="common">Atlantic salmon</name>
    <dbReference type="NCBI Taxonomy" id="8030"/>
    <lineage>
        <taxon>Eukaryota</taxon>
        <taxon>Metazoa</taxon>
        <taxon>Chordata</taxon>
        <taxon>Craniata</taxon>
        <taxon>Vertebrata</taxon>
        <taxon>Euteleostomi</taxon>
        <taxon>Actinopterygii</taxon>
        <taxon>Neopterygii</taxon>
        <taxon>Teleostei</taxon>
        <taxon>Protacanthopterygii</taxon>
        <taxon>Salmoniformes</taxon>
        <taxon>Salmonidae</taxon>
        <taxon>Salmoninae</taxon>
        <taxon>Salmo</taxon>
    </lineage>
</organism>
<evidence type="ECO:0000256" key="2">
    <source>
        <dbReference type="SAM" id="SignalP"/>
    </source>
</evidence>
<dbReference type="Bgee" id="ENSSSAG00000074174">
    <property type="expression patterns" value="Expressed in hindgut and 11 other cell types or tissues"/>
</dbReference>
<dbReference type="GeneID" id="106576131"/>
<dbReference type="KEGG" id="sasa:106576131"/>
<keyword evidence="5" id="KW-0675">Receptor</keyword>
<feature type="domain" description="C-type lectin" evidence="3">
    <location>
        <begin position="133"/>
        <end position="249"/>
    </location>
</feature>
<dbReference type="RefSeq" id="XP_014008509.1">
    <property type="nucleotide sequence ID" value="XM_014153034.2"/>
</dbReference>
<reference evidence="5" key="1">
    <citation type="submission" date="2025-08" db="UniProtKB">
        <authorList>
            <consortium name="RefSeq"/>
        </authorList>
    </citation>
    <scope>IDENTIFICATION</scope>
</reference>
<dbReference type="InterPro" id="IPR016187">
    <property type="entry name" value="CTDL_fold"/>
</dbReference>
<dbReference type="PROSITE" id="PS50041">
    <property type="entry name" value="C_TYPE_LECTIN_2"/>
    <property type="match status" value="3"/>
</dbReference>
<dbReference type="InterPro" id="IPR018378">
    <property type="entry name" value="C-type_lectin_CS"/>
</dbReference>
<dbReference type="OrthoDB" id="8950604at2759"/>
<keyword evidence="1" id="KW-1015">Disulfide bond</keyword>
<dbReference type="PANTHER" id="PTHR45784:SF3">
    <property type="entry name" value="C-TYPE LECTIN DOMAIN FAMILY 4 MEMBER K-LIKE-RELATED"/>
    <property type="match status" value="1"/>
</dbReference>
<dbReference type="Proteomes" id="UP001652741">
    <property type="component" value="Chromosome ssa17"/>
</dbReference>
<evidence type="ECO:0000259" key="3">
    <source>
        <dbReference type="PROSITE" id="PS50041"/>
    </source>
</evidence>
<evidence type="ECO:0000256" key="1">
    <source>
        <dbReference type="ARBA" id="ARBA00023157"/>
    </source>
</evidence>
<protein>
    <submittedName>
        <fullName evidence="5">Secretory phospholipase A2 receptor</fullName>
    </submittedName>
</protein>
<gene>
    <name evidence="5" type="primary">LOC106576131</name>
</gene>
<feature type="domain" description="C-type lectin" evidence="3">
    <location>
        <begin position="256"/>
        <end position="368"/>
    </location>
</feature>
<feature type="domain" description="C-type lectin" evidence="3">
    <location>
        <begin position="24"/>
        <end position="134"/>
    </location>
</feature>
<name>A0A1S3MZ70_SALSA</name>
<dbReference type="STRING" id="8030.ENSSSAP00000099396"/>
<dbReference type="Gene3D" id="3.10.100.10">
    <property type="entry name" value="Mannose-Binding Protein A, subunit A"/>
    <property type="match status" value="3"/>
</dbReference>